<evidence type="ECO:0000256" key="7">
    <source>
        <dbReference type="ARBA" id="ARBA00022989"/>
    </source>
</evidence>
<dbReference type="SUPFAM" id="SSF54523">
    <property type="entry name" value="Pili subunits"/>
    <property type="match status" value="1"/>
</dbReference>
<comment type="similarity">
    <text evidence="9">Belongs to the GSP H family.</text>
</comment>
<dbReference type="GO" id="GO:0005886">
    <property type="term" value="C:plasma membrane"/>
    <property type="evidence" value="ECO:0007669"/>
    <property type="project" value="UniProtKB-SubCell"/>
</dbReference>
<keyword evidence="5" id="KW-0997">Cell inner membrane</keyword>
<dbReference type="NCBIfam" id="TIGR02532">
    <property type="entry name" value="IV_pilin_GFxxxE"/>
    <property type="match status" value="1"/>
</dbReference>
<dbReference type="AlphaFoldDB" id="A0AAW6ULT3"/>
<dbReference type="InterPro" id="IPR012902">
    <property type="entry name" value="N_methyl_site"/>
</dbReference>
<keyword evidence="4" id="KW-0488">Methylation</keyword>
<reference evidence="13" key="1">
    <citation type="submission" date="2023-04" db="EMBL/GenBank/DDBJ databases">
        <title>The environmental microbiomes in feedlot watering bowls are a reservoir of florfenicol resistance for bovine respiratory disease pathogens.</title>
        <authorList>
            <person name="Kos D.W."/>
            <person name="Ruzzini A.C."/>
            <person name="Schreiner B."/>
            <person name="Jelinski M.D."/>
        </authorList>
    </citation>
    <scope>NUCLEOTIDE SEQUENCE</scope>
    <source>
        <strain evidence="13">WB3</strain>
    </source>
</reference>
<evidence type="ECO:0000313" key="14">
    <source>
        <dbReference type="Proteomes" id="UP001241935"/>
    </source>
</evidence>
<feature type="domain" description="General secretion pathway GspH" evidence="12">
    <location>
        <begin position="48"/>
        <end position="163"/>
    </location>
</feature>
<evidence type="ECO:0000256" key="2">
    <source>
        <dbReference type="ARBA" id="ARBA00021549"/>
    </source>
</evidence>
<accession>A0AAW6ULT3</accession>
<evidence type="ECO:0000256" key="1">
    <source>
        <dbReference type="ARBA" id="ARBA00004377"/>
    </source>
</evidence>
<evidence type="ECO:0000313" key="13">
    <source>
        <dbReference type="EMBL" id="MDK1682623.1"/>
    </source>
</evidence>
<comment type="subcellular location">
    <subcellularLocation>
        <location evidence="1">Cell inner membrane</location>
        <topology evidence="1">Single-pass membrane protein</topology>
    </subcellularLocation>
</comment>
<keyword evidence="6 11" id="KW-0812">Transmembrane</keyword>
<gene>
    <name evidence="13" type="ORF">QOR41_01880</name>
</gene>
<evidence type="ECO:0000256" key="10">
    <source>
        <dbReference type="ARBA" id="ARBA00030775"/>
    </source>
</evidence>
<comment type="caution">
    <text evidence="13">The sequence shown here is derived from an EMBL/GenBank/DDBJ whole genome shotgun (WGS) entry which is preliminary data.</text>
</comment>
<evidence type="ECO:0000259" key="12">
    <source>
        <dbReference type="Pfam" id="PF12019"/>
    </source>
</evidence>
<keyword evidence="7 11" id="KW-1133">Transmembrane helix</keyword>
<dbReference type="Pfam" id="PF07963">
    <property type="entry name" value="N_methyl"/>
    <property type="match status" value="1"/>
</dbReference>
<evidence type="ECO:0000256" key="9">
    <source>
        <dbReference type="ARBA" id="ARBA00025772"/>
    </source>
</evidence>
<dbReference type="InterPro" id="IPR045584">
    <property type="entry name" value="Pilin-like"/>
</dbReference>
<evidence type="ECO:0000256" key="6">
    <source>
        <dbReference type="ARBA" id="ARBA00022692"/>
    </source>
</evidence>
<organism evidence="13 14">
    <name type="scientific">Acinetobacter terrestris</name>
    <dbReference type="NCBI Taxonomy" id="2529843"/>
    <lineage>
        <taxon>Bacteria</taxon>
        <taxon>Pseudomonadati</taxon>
        <taxon>Pseudomonadota</taxon>
        <taxon>Gammaproteobacteria</taxon>
        <taxon>Moraxellales</taxon>
        <taxon>Moraxellaceae</taxon>
        <taxon>Acinetobacter</taxon>
        <taxon>Acinetobacter Taxon 24</taxon>
    </lineage>
</organism>
<evidence type="ECO:0000256" key="11">
    <source>
        <dbReference type="SAM" id="Phobius"/>
    </source>
</evidence>
<dbReference type="Gene3D" id="3.55.40.10">
    <property type="entry name" value="minor pseudopilin epsh domain"/>
    <property type="match status" value="1"/>
</dbReference>
<name>A0AAW6ULT3_9GAMM</name>
<feature type="transmembrane region" description="Helical" evidence="11">
    <location>
        <begin position="12"/>
        <end position="32"/>
    </location>
</feature>
<dbReference type="EMBL" id="JASKNE010000001">
    <property type="protein sequence ID" value="MDK1682623.1"/>
    <property type="molecule type" value="Genomic_DNA"/>
</dbReference>
<dbReference type="RefSeq" id="WP_284066192.1">
    <property type="nucleotide sequence ID" value="NZ_JASKNE010000001.1"/>
</dbReference>
<evidence type="ECO:0000256" key="3">
    <source>
        <dbReference type="ARBA" id="ARBA00022475"/>
    </source>
</evidence>
<proteinExistence type="inferred from homology"/>
<keyword evidence="8 11" id="KW-0472">Membrane</keyword>
<evidence type="ECO:0000256" key="4">
    <source>
        <dbReference type="ARBA" id="ARBA00022481"/>
    </source>
</evidence>
<sequence>MISIQKKGFTLVELIVTLAVLAIMTSIALPYFHETMAKQEIKNITYKLISSIQLAKSHAAIHHTNVVICPSQNKANCQASHWNSGFIVFLDVNKNRQVDTEEKIIDTQSTELKYGNLVWRGTLSIPSLTFQASNGLPNGSNGSFYYCSTYQPTHYKILLSRMGHTRIENPLTC</sequence>
<dbReference type="PROSITE" id="PS00409">
    <property type="entry name" value="PROKAR_NTER_METHYL"/>
    <property type="match status" value="1"/>
</dbReference>
<dbReference type="GO" id="GO:0015627">
    <property type="term" value="C:type II protein secretion system complex"/>
    <property type="evidence" value="ECO:0007669"/>
    <property type="project" value="InterPro"/>
</dbReference>
<dbReference type="InterPro" id="IPR022346">
    <property type="entry name" value="T2SS_GspH"/>
</dbReference>
<dbReference type="Proteomes" id="UP001241935">
    <property type="component" value="Unassembled WGS sequence"/>
</dbReference>
<evidence type="ECO:0000256" key="8">
    <source>
        <dbReference type="ARBA" id="ARBA00023136"/>
    </source>
</evidence>
<dbReference type="GO" id="GO:0015628">
    <property type="term" value="P:protein secretion by the type II secretion system"/>
    <property type="evidence" value="ECO:0007669"/>
    <property type="project" value="InterPro"/>
</dbReference>
<protein>
    <recommendedName>
        <fullName evidence="2">Type II secretion system protein H</fullName>
    </recommendedName>
    <alternativeName>
        <fullName evidence="10">General secretion pathway protein H</fullName>
    </alternativeName>
</protein>
<keyword evidence="3" id="KW-1003">Cell membrane</keyword>
<evidence type="ECO:0000256" key="5">
    <source>
        <dbReference type="ARBA" id="ARBA00022519"/>
    </source>
</evidence>
<dbReference type="Pfam" id="PF12019">
    <property type="entry name" value="GspH"/>
    <property type="match status" value="1"/>
</dbReference>